<dbReference type="EMBL" id="JACEFF010000646">
    <property type="protein sequence ID" value="KAH9633642.1"/>
    <property type="molecule type" value="Genomic_DNA"/>
</dbReference>
<evidence type="ECO:0008006" key="3">
    <source>
        <dbReference type="Google" id="ProtNLM"/>
    </source>
</evidence>
<accession>A0A922MB23</accession>
<reference evidence="1" key="1">
    <citation type="journal article" date="2021" name="G3 (Bethesda)">
        <title>Genome and transcriptome analysis of the beet armyworm Spodoptera exigua reveals targets for pest control. .</title>
        <authorList>
            <person name="Simon S."/>
            <person name="Breeschoten T."/>
            <person name="Jansen H.J."/>
            <person name="Dirks R.P."/>
            <person name="Schranz M.E."/>
            <person name="Ros V.I.D."/>
        </authorList>
    </citation>
    <scope>NUCLEOTIDE SEQUENCE</scope>
    <source>
        <strain evidence="1">TB_SE_WUR_2020</strain>
    </source>
</reference>
<evidence type="ECO:0000313" key="1">
    <source>
        <dbReference type="EMBL" id="KAH9633642.1"/>
    </source>
</evidence>
<dbReference type="PANTHER" id="PTHR47481">
    <property type="match status" value="1"/>
</dbReference>
<organism evidence="1 2">
    <name type="scientific">Spodoptera exigua</name>
    <name type="common">Beet armyworm</name>
    <name type="synonym">Noctua fulgens</name>
    <dbReference type="NCBI Taxonomy" id="7107"/>
    <lineage>
        <taxon>Eukaryota</taxon>
        <taxon>Metazoa</taxon>
        <taxon>Ecdysozoa</taxon>
        <taxon>Arthropoda</taxon>
        <taxon>Hexapoda</taxon>
        <taxon>Insecta</taxon>
        <taxon>Pterygota</taxon>
        <taxon>Neoptera</taxon>
        <taxon>Endopterygota</taxon>
        <taxon>Lepidoptera</taxon>
        <taxon>Glossata</taxon>
        <taxon>Ditrysia</taxon>
        <taxon>Noctuoidea</taxon>
        <taxon>Noctuidae</taxon>
        <taxon>Amphipyrinae</taxon>
        <taxon>Spodoptera</taxon>
    </lineage>
</organism>
<gene>
    <name evidence="1" type="ORF">HF086_010880</name>
</gene>
<dbReference type="PANTHER" id="PTHR47481:SF37">
    <property type="entry name" value="RETROTRANSPOSON GAG DOMAIN-CONTAINING PROTEIN"/>
    <property type="match status" value="1"/>
</dbReference>
<dbReference type="Pfam" id="PF14223">
    <property type="entry name" value="Retrotran_gag_2"/>
    <property type="match status" value="1"/>
</dbReference>
<name>A0A922MB23_SPOEX</name>
<evidence type="ECO:0000313" key="2">
    <source>
        <dbReference type="Proteomes" id="UP000814243"/>
    </source>
</evidence>
<dbReference type="Proteomes" id="UP000814243">
    <property type="component" value="Unassembled WGS sequence"/>
</dbReference>
<dbReference type="AlphaFoldDB" id="A0A922MB23"/>
<sequence length="259" mass="28849">MRNYLMHEELWEAISGYPTGMNVSNVTKIRSDQKALTKICLTLESSAITHVRSATTAAEAWNALQNAYEDKGMGRRLYLERKLYRLRLEDFDNNIESYINAVISTAQDLADIGKVIDDASIAAILLGGLTSRYDPMIMALENSNVQVTIEIVKSKTLQKSRDVTFFEDCFSSLNNRNVNNTKTSTEPLVLSNSLPIQEETSTVEESFESAPGPTVESAPSHTVVAENQTAENDQFFEAIEEPIVSTGQTDGQRRTIQKK</sequence>
<protein>
    <recommendedName>
        <fullName evidence="3">Retrovirus-related Pol polyprotein from transposon TNT 1-94</fullName>
    </recommendedName>
</protein>
<proteinExistence type="predicted"/>
<comment type="caution">
    <text evidence="1">The sequence shown here is derived from an EMBL/GenBank/DDBJ whole genome shotgun (WGS) entry which is preliminary data.</text>
</comment>